<evidence type="ECO:0008006" key="5">
    <source>
        <dbReference type="Google" id="ProtNLM"/>
    </source>
</evidence>
<dbReference type="AlphaFoldDB" id="W4LI11"/>
<dbReference type="Pfam" id="PF13193">
    <property type="entry name" value="AMP-binding_C"/>
    <property type="match status" value="1"/>
</dbReference>
<name>W4LI11_ENTF1</name>
<dbReference type="InterPro" id="IPR020845">
    <property type="entry name" value="AMP-binding_CS"/>
</dbReference>
<evidence type="ECO:0000313" key="4">
    <source>
        <dbReference type="Proteomes" id="UP000019141"/>
    </source>
</evidence>
<dbReference type="EMBL" id="AZHW01000650">
    <property type="protein sequence ID" value="ETW97554.1"/>
    <property type="molecule type" value="Genomic_DNA"/>
</dbReference>
<sequence length="515" mass="56221">MNLGASLYQAAIRWPNKTALVFEGQRWTYVAFNRLVNKAAHAFRAHGVTHGDRVGFLTPNLPEQVIGYYALLKLGTIPVPINYRLAANEVKYILDDCAARLLVFEDALRSQIDPVAADLASVERLIYIGDTPAGNELPFDQFINPGAEDEPHAQVLPDDSAFIMYTSGTTGPPKGVVRTHRAELLGAMAMVIECGFRHGDIVLANSPLFHIGQLQLQFIPFVQIGGTNVLTRGFDIEETLTTCATEQVTVLHGVPTQLVMLMDADFKRYDLSALRIGFFGGQTLADDVVRRCLSVFPAFFANLYGSTEALLVTACDYRRHPGKLGSAGQAVINMDVRVVAPETNDVTAVLSPGEVGELITRGPTLMREYWGLPEKTQTALAQGWYRTGDAAVPDDDGFVTVLGRLDHTIKSGGENIHPSEVENLLFEHPEVADAAVVGLPSRRWGQMVVAAVVSRHAGLSAEALDQFCQASAQLASFKRPRRYVFIDEIPASPTGKVDRAQLVERLTAQLEAPLE</sequence>
<protein>
    <recommendedName>
        <fullName evidence="5">Long-chain fatty acid--CoA ligase</fullName>
    </recommendedName>
</protein>
<dbReference type="PANTHER" id="PTHR43767:SF1">
    <property type="entry name" value="NONRIBOSOMAL PEPTIDE SYNTHASE PES1 (EUROFUNG)-RELATED"/>
    <property type="match status" value="1"/>
</dbReference>
<dbReference type="InterPro" id="IPR042099">
    <property type="entry name" value="ANL_N_sf"/>
</dbReference>
<dbReference type="InterPro" id="IPR025110">
    <property type="entry name" value="AMP-bd_C"/>
</dbReference>
<evidence type="ECO:0000259" key="2">
    <source>
        <dbReference type="Pfam" id="PF13193"/>
    </source>
</evidence>
<reference evidence="3 4" key="1">
    <citation type="journal article" date="2014" name="Nature">
        <title>An environmental bacterial taxon with a large and distinct metabolic repertoire.</title>
        <authorList>
            <person name="Wilson M.C."/>
            <person name="Mori T."/>
            <person name="Ruckert C."/>
            <person name="Uria A.R."/>
            <person name="Helf M.J."/>
            <person name="Takada K."/>
            <person name="Gernert C."/>
            <person name="Steffens U.A."/>
            <person name="Heycke N."/>
            <person name="Schmitt S."/>
            <person name="Rinke C."/>
            <person name="Helfrich E.J."/>
            <person name="Brachmann A.O."/>
            <person name="Gurgui C."/>
            <person name="Wakimoto T."/>
            <person name="Kracht M."/>
            <person name="Crusemann M."/>
            <person name="Hentschel U."/>
            <person name="Abe I."/>
            <person name="Matsunaga S."/>
            <person name="Kalinowski J."/>
            <person name="Takeyama H."/>
            <person name="Piel J."/>
        </authorList>
    </citation>
    <scope>NUCLEOTIDE SEQUENCE [LARGE SCALE GENOMIC DNA]</scope>
    <source>
        <strain evidence="4">TSY1</strain>
    </source>
</reference>
<gene>
    <name evidence="3" type="ORF">ETSY1_22210</name>
</gene>
<dbReference type="PANTHER" id="PTHR43767">
    <property type="entry name" value="LONG-CHAIN-FATTY-ACID--COA LIGASE"/>
    <property type="match status" value="1"/>
</dbReference>
<dbReference type="PROSITE" id="PS00455">
    <property type="entry name" value="AMP_BINDING"/>
    <property type="match status" value="1"/>
</dbReference>
<dbReference type="InterPro" id="IPR050237">
    <property type="entry name" value="ATP-dep_AMP-bd_enzyme"/>
</dbReference>
<keyword evidence="4" id="KW-1185">Reference proteome</keyword>
<dbReference type="HOGENOM" id="CLU_000022_59_0_7"/>
<evidence type="ECO:0000259" key="1">
    <source>
        <dbReference type="Pfam" id="PF00501"/>
    </source>
</evidence>
<dbReference type="GO" id="GO:0016878">
    <property type="term" value="F:acid-thiol ligase activity"/>
    <property type="evidence" value="ECO:0007669"/>
    <property type="project" value="UniProtKB-ARBA"/>
</dbReference>
<organism evidence="3 4">
    <name type="scientific">Entotheonella factor</name>
    <dbReference type="NCBI Taxonomy" id="1429438"/>
    <lineage>
        <taxon>Bacteria</taxon>
        <taxon>Pseudomonadati</taxon>
        <taxon>Nitrospinota/Tectimicrobiota group</taxon>
        <taxon>Candidatus Tectimicrobiota</taxon>
        <taxon>Candidatus Entotheonellia</taxon>
        <taxon>Candidatus Entotheonellales</taxon>
        <taxon>Candidatus Entotheonellaceae</taxon>
        <taxon>Candidatus Entotheonella</taxon>
    </lineage>
</organism>
<dbReference type="InterPro" id="IPR045851">
    <property type="entry name" value="AMP-bd_C_sf"/>
</dbReference>
<dbReference type="Pfam" id="PF00501">
    <property type="entry name" value="AMP-binding"/>
    <property type="match status" value="1"/>
</dbReference>
<dbReference type="Proteomes" id="UP000019141">
    <property type="component" value="Unassembled WGS sequence"/>
</dbReference>
<feature type="domain" description="AMP-dependent synthetase/ligase" evidence="1">
    <location>
        <begin position="9"/>
        <end position="370"/>
    </location>
</feature>
<accession>W4LI11</accession>
<feature type="domain" description="AMP-binding enzyme C-terminal" evidence="2">
    <location>
        <begin position="420"/>
        <end position="496"/>
    </location>
</feature>
<dbReference type="InterPro" id="IPR000873">
    <property type="entry name" value="AMP-dep_synth/lig_dom"/>
</dbReference>
<evidence type="ECO:0000313" key="3">
    <source>
        <dbReference type="EMBL" id="ETW97554.1"/>
    </source>
</evidence>
<dbReference type="SUPFAM" id="SSF56801">
    <property type="entry name" value="Acetyl-CoA synthetase-like"/>
    <property type="match status" value="1"/>
</dbReference>
<proteinExistence type="predicted"/>
<dbReference type="PATRIC" id="fig|1429438.4.peg.4289"/>
<dbReference type="Gene3D" id="3.40.50.12780">
    <property type="entry name" value="N-terminal domain of ligase-like"/>
    <property type="match status" value="1"/>
</dbReference>
<comment type="caution">
    <text evidence="3">The sequence shown here is derived from an EMBL/GenBank/DDBJ whole genome shotgun (WGS) entry which is preliminary data.</text>
</comment>
<dbReference type="Gene3D" id="3.30.300.30">
    <property type="match status" value="1"/>
</dbReference>